<dbReference type="PANTHER" id="PTHR46558">
    <property type="entry name" value="TRACRIPTIONAL REGULATORY PROTEIN-RELATED-RELATED"/>
    <property type="match status" value="1"/>
</dbReference>
<protein>
    <submittedName>
        <fullName evidence="4">Transcriptional regulator, xre family</fullName>
    </submittedName>
</protein>
<evidence type="ECO:0000256" key="2">
    <source>
        <dbReference type="SAM" id="Phobius"/>
    </source>
</evidence>
<feature type="transmembrane region" description="Helical" evidence="2">
    <location>
        <begin position="229"/>
        <end position="251"/>
    </location>
</feature>
<keyword evidence="2" id="KW-1133">Transmembrane helix</keyword>
<keyword evidence="5" id="KW-1185">Reference proteome</keyword>
<dbReference type="InterPro" id="IPR001387">
    <property type="entry name" value="Cro/C1-type_HTH"/>
</dbReference>
<dbReference type="PROSITE" id="PS50943">
    <property type="entry name" value="HTH_CROC1"/>
    <property type="match status" value="1"/>
</dbReference>
<name>A0ABR5Q0N5_9ACTN</name>
<gene>
    <name evidence="4" type="ORF">IV60_GL000698</name>
</gene>
<keyword evidence="2" id="KW-0472">Membrane</keyword>
<dbReference type="EMBL" id="JQCP01000002">
    <property type="protein sequence ID" value="KRO02271.1"/>
    <property type="molecule type" value="Genomic_DNA"/>
</dbReference>
<feature type="domain" description="HTH cro/C1-type" evidence="3">
    <location>
        <begin position="30"/>
        <end position="84"/>
    </location>
</feature>
<sequence length="256" mass="28970">MSCFVRAANGKMGSKGGRQSMDIVKIGKVLQELRKEKGLTQEQLAEQMGVTRRTVSRWETGSNMPDLDILMELSDFYAVDLREILCGERTREHMDKELRETILEVADYSNDEKERLLQRLHWLFIIGLLGFVAFLAIQLLNLGSIAPYEVMGDFGLGLAFGMTIIGVIFTQKHAARIKKAKMRVLKKLQEKRHMTSEQSKRENSASKITILGVVLGACVILTDQCLYRLPLWLAAVLFICAWVLIISGLIINRKNL</sequence>
<accession>A0ABR5Q0N5</accession>
<reference evidence="4 5" key="1">
    <citation type="journal article" date="2015" name="Genome Announc.">
        <title>Expanding the biotechnology potential of lactobacilli through comparative genomics of 213 strains and associated genera.</title>
        <authorList>
            <person name="Sun Z."/>
            <person name="Harris H.M."/>
            <person name="McCann A."/>
            <person name="Guo C."/>
            <person name="Argimon S."/>
            <person name="Zhang W."/>
            <person name="Yang X."/>
            <person name="Jeffery I.B."/>
            <person name="Cooney J.C."/>
            <person name="Kagawa T.F."/>
            <person name="Liu W."/>
            <person name="Song Y."/>
            <person name="Salvetti E."/>
            <person name="Wrobel A."/>
            <person name="Rasinkangas P."/>
            <person name="Parkhill J."/>
            <person name="Rea M.C."/>
            <person name="O'Sullivan O."/>
            <person name="Ritari J."/>
            <person name="Douillard F.P."/>
            <person name="Paul Ross R."/>
            <person name="Yang R."/>
            <person name="Briner A.E."/>
            <person name="Felis G.E."/>
            <person name="de Vos W.M."/>
            <person name="Barrangou R."/>
            <person name="Klaenhammer T.R."/>
            <person name="Caufield P.W."/>
            <person name="Cui Y."/>
            <person name="Zhang H."/>
            <person name="O'Toole P.W."/>
        </authorList>
    </citation>
    <scope>NUCLEOTIDE SEQUENCE [LARGE SCALE GENOMIC DNA]</scope>
    <source>
        <strain evidence="4 5">DSM 7090</strain>
    </source>
</reference>
<dbReference type="Proteomes" id="UP000051927">
    <property type="component" value="Unassembled WGS sequence"/>
</dbReference>
<evidence type="ECO:0000313" key="4">
    <source>
        <dbReference type="EMBL" id="KRO02271.1"/>
    </source>
</evidence>
<comment type="caution">
    <text evidence="4">The sequence shown here is derived from an EMBL/GenBank/DDBJ whole genome shotgun (WGS) entry which is preliminary data.</text>
</comment>
<keyword evidence="2" id="KW-0812">Transmembrane</keyword>
<dbReference type="SMART" id="SM00530">
    <property type="entry name" value="HTH_XRE"/>
    <property type="match status" value="1"/>
</dbReference>
<proteinExistence type="predicted"/>
<organism evidence="4 5">
    <name type="scientific">Lancefieldella rimae</name>
    <dbReference type="NCBI Taxonomy" id="1383"/>
    <lineage>
        <taxon>Bacteria</taxon>
        <taxon>Bacillati</taxon>
        <taxon>Actinomycetota</taxon>
        <taxon>Coriobacteriia</taxon>
        <taxon>Coriobacteriales</taxon>
        <taxon>Atopobiaceae</taxon>
        <taxon>Lancefieldella</taxon>
    </lineage>
</organism>
<dbReference type="SUPFAM" id="SSF47413">
    <property type="entry name" value="lambda repressor-like DNA-binding domains"/>
    <property type="match status" value="1"/>
</dbReference>
<feature type="transmembrane region" description="Helical" evidence="2">
    <location>
        <begin position="122"/>
        <end position="142"/>
    </location>
</feature>
<dbReference type="PANTHER" id="PTHR46558:SF11">
    <property type="entry name" value="HTH-TYPE TRANSCRIPTIONAL REGULATOR XRE"/>
    <property type="match status" value="1"/>
</dbReference>
<dbReference type="InterPro" id="IPR010982">
    <property type="entry name" value="Lambda_DNA-bd_dom_sf"/>
</dbReference>
<dbReference type="Pfam" id="PF01381">
    <property type="entry name" value="HTH_3"/>
    <property type="match status" value="1"/>
</dbReference>
<keyword evidence="1" id="KW-0238">DNA-binding</keyword>
<evidence type="ECO:0000259" key="3">
    <source>
        <dbReference type="PROSITE" id="PS50943"/>
    </source>
</evidence>
<dbReference type="CDD" id="cd00093">
    <property type="entry name" value="HTH_XRE"/>
    <property type="match status" value="1"/>
</dbReference>
<evidence type="ECO:0000256" key="1">
    <source>
        <dbReference type="ARBA" id="ARBA00023125"/>
    </source>
</evidence>
<feature type="transmembrane region" description="Helical" evidence="2">
    <location>
        <begin position="154"/>
        <end position="175"/>
    </location>
</feature>
<evidence type="ECO:0000313" key="5">
    <source>
        <dbReference type="Proteomes" id="UP000051927"/>
    </source>
</evidence>
<dbReference type="Gene3D" id="1.10.260.40">
    <property type="entry name" value="lambda repressor-like DNA-binding domains"/>
    <property type="match status" value="1"/>
</dbReference>